<accession>A0A5N5JIN4</accession>
<reference evidence="2" key="1">
    <citation type="journal article" date="2019" name="Gigascience">
        <title>De novo genome assembly of the endangered Acer yangbiense, a plant species with extremely small populations endemic to Yunnan Province, China.</title>
        <authorList>
            <person name="Yang J."/>
            <person name="Wariss H.M."/>
            <person name="Tao L."/>
            <person name="Zhang R."/>
            <person name="Yun Q."/>
            <person name="Hollingsworth P."/>
            <person name="Dao Z."/>
            <person name="Luo G."/>
            <person name="Guo H."/>
            <person name="Ma Y."/>
            <person name="Sun W."/>
        </authorList>
    </citation>
    <scope>NUCLEOTIDE SEQUENCE [LARGE SCALE GENOMIC DNA]</scope>
    <source>
        <strain evidence="2">cv. br00</strain>
    </source>
</reference>
<organism evidence="1 2">
    <name type="scientific">Salix brachista</name>
    <dbReference type="NCBI Taxonomy" id="2182728"/>
    <lineage>
        <taxon>Eukaryota</taxon>
        <taxon>Viridiplantae</taxon>
        <taxon>Streptophyta</taxon>
        <taxon>Embryophyta</taxon>
        <taxon>Tracheophyta</taxon>
        <taxon>Spermatophyta</taxon>
        <taxon>Magnoliopsida</taxon>
        <taxon>eudicotyledons</taxon>
        <taxon>Gunneridae</taxon>
        <taxon>Pentapetalae</taxon>
        <taxon>rosids</taxon>
        <taxon>fabids</taxon>
        <taxon>Malpighiales</taxon>
        <taxon>Salicaceae</taxon>
        <taxon>Saliceae</taxon>
        <taxon>Salix</taxon>
    </lineage>
</organism>
<dbReference type="Proteomes" id="UP000326939">
    <property type="component" value="Chromosome 16"/>
</dbReference>
<dbReference type="AlphaFoldDB" id="A0A5N5JIN4"/>
<dbReference type="EMBL" id="VDCV01000016">
    <property type="protein sequence ID" value="KAB5519001.1"/>
    <property type="molecule type" value="Genomic_DNA"/>
</dbReference>
<comment type="caution">
    <text evidence="1">The sequence shown here is derived from an EMBL/GenBank/DDBJ whole genome shotgun (WGS) entry which is preliminary data.</text>
</comment>
<evidence type="ECO:0000313" key="2">
    <source>
        <dbReference type="Proteomes" id="UP000326939"/>
    </source>
</evidence>
<keyword evidence="2" id="KW-1185">Reference proteome</keyword>
<protein>
    <submittedName>
        <fullName evidence="1">Uncharacterized protein</fullName>
    </submittedName>
</protein>
<name>A0A5N5JIN4_9ROSI</name>
<dbReference type="Gene3D" id="3.30.70.100">
    <property type="match status" value="1"/>
</dbReference>
<evidence type="ECO:0000313" key="1">
    <source>
        <dbReference type="EMBL" id="KAB5519001.1"/>
    </source>
</evidence>
<proteinExistence type="predicted"/>
<gene>
    <name evidence="1" type="ORF">DKX38_023320</name>
</gene>
<sequence>MNCQKCFELLWQTRMGTCMYTSNIAYCCMQHEIIFKVQMNCGKKQGSQGSHCCGKSLWYGKTGVKSLSSRGDDRIVVRGDGIDAARLTYRSRREVGHTDCFSIKPMQ</sequence>